<name>A0A9X8MKV8_9ACTN</name>
<dbReference type="AlphaFoldDB" id="A0A9X8MKV8"/>
<evidence type="ECO:0000313" key="1">
    <source>
        <dbReference type="EMBL" id="SHK96211.1"/>
    </source>
</evidence>
<organism evidence="1 2">
    <name type="scientific">Streptomyces yunnanensis</name>
    <dbReference type="NCBI Taxonomy" id="156453"/>
    <lineage>
        <taxon>Bacteria</taxon>
        <taxon>Bacillati</taxon>
        <taxon>Actinomycetota</taxon>
        <taxon>Actinomycetes</taxon>
        <taxon>Kitasatosporales</taxon>
        <taxon>Streptomycetaceae</taxon>
        <taxon>Streptomyces</taxon>
    </lineage>
</organism>
<sequence length="143" mass="14871">MADPSPDDTNAVNDVYEYDLHERAEPLRTALTAHEITLASQLRALVSAVAAAESASTGKDASNASAFKQAQDALAEDLATLHRILDNINDAVARTSTAGTAGTTSKAADNETRPNVRVIVINVNGSAPGGQFNTASTSAIDEY</sequence>
<accession>A0A9X8MKV8</accession>
<evidence type="ECO:0000313" key="2">
    <source>
        <dbReference type="Proteomes" id="UP000184388"/>
    </source>
</evidence>
<proteinExistence type="predicted"/>
<comment type="caution">
    <text evidence="1">The sequence shown here is derived from an EMBL/GenBank/DDBJ whole genome shotgun (WGS) entry which is preliminary data.</text>
</comment>
<gene>
    <name evidence="1" type="ORF">SAMN05216268_10272</name>
</gene>
<protein>
    <submittedName>
        <fullName evidence="1">Uncharacterized protein</fullName>
    </submittedName>
</protein>
<dbReference type="EMBL" id="FRBK01000002">
    <property type="protein sequence ID" value="SHK96211.1"/>
    <property type="molecule type" value="Genomic_DNA"/>
</dbReference>
<reference evidence="2" key="1">
    <citation type="submission" date="2016-11" db="EMBL/GenBank/DDBJ databases">
        <authorList>
            <person name="Jaros S."/>
            <person name="Januszkiewicz K."/>
            <person name="Wedrychowicz H."/>
        </authorList>
    </citation>
    <scope>NUCLEOTIDE SEQUENCE [LARGE SCALE GENOMIC DNA]</scope>
    <source>
        <strain evidence="2">CGMCC 4.3555</strain>
    </source>
</reference>
<dbReference type="RefSeq" id="WP_073442611.1">
    <property type="nucleotide sequence ID" value="NZ_FRBK01000002.1"/>
</dbReference>
<dbReference type="Proteomes" id="UP000184388">
    <property type="component" value="Unassembled WGS sequence"/>
</dbReference>